<comment type="caution">
    <text evidence="5">The sequence shown here is derived from an EMBL/GenBank/DDBJ whole genome shotgun (WGS) entry which is preliminary data.</text>
</comment>
<dbReference type="AlphaFoldDB" id="A0AAQ1MEH4"/>
<accession>A0AAQ1MEH4</accession>
<dbReference type="InterPro" id="IPR036452">
    <property type="entry name" value="Ribo_hydro-like"/>
</dbReference>
<evidence type="ECO:0000256" key="1">
    <source>
        <dbReference type="ARBA" id="ARBA00022801"/>
    </source>
</evidence>
<reference evidence="5" key="2">
    <citation type="submission" date="2016-11" db="EMBL/GenBank/DDBJ databases">
        <authorList>
            <person name="Varghese N."/>
            <person name="Submissions S."/>
        </authorList>
    </citation>
    <scope>NUCLEOTIDE SEQUENCE</scope>
    <source>
        <strain evidence="5">DSM 4029</strain>
    </source>
</reference>
<dbReference type="Pfam" id="PF01156">
    <property type="entry name" value="IU_nuc_hydro"/>
    <property type="match status" value="1"/>
</dbReference>
<gene>
    <name evidence="4" type="ORF">GT747_12010</name>
    <name evidence="5" type="ORF">SAMN05444424_2188</name>
</gene>
<dbReference type="SUPFAM" id="SSF53590">
    <property type="entry name" value="Nucleoside hydrolase"/>
    <property type="match status" value="1"/>
</dbReference>
<dbReference type="PANTHER" id="PTHR12304">
    <property type="entry name" value="INOSINE-URIDINE PREFERRING NUCLEOSIDE HYDROLASE"/>
    <property type="match status" value="1"/>
</dbReference>
<reference evidence="4 7" key="3">
    <citation type="journal article" date="2019" name="Nat. Med.">
        <title>A library of human gut bacterial isolates paired with longitudinal multiomics data enables mechanistic microbiome research.</title>
        <authorList>
            <person name="Poyet M."/>
            <person name="Groussin M."/>
            <person name="Gibbons S.M."/>
            <person name="Avila-Pacheco J."/>
            <person name="Jiang X."/>
            <person name="Kearney S.M."/>
            <person name="Perrotta A.R."/>
            <person name="Berdy B."/>
            <person name="Zhao S."/>
            <person name="Lieberman T.D."/>
            <person name="Swanson P.K."/>
            <person name="Smith M."/>
            <person name="Roesemann S."/>
            <person name="Alexander J.E."/>
            <person name="Rich S.A."/>
            <person name="Livny J."/>
            <person name="Vlamakis H."/>
            <person name="Clish C."/>
            <person name="Bullock K."/>
            <person name="Deik A."/>
            <person name="Scott J."/>
            <person name="Pierce K.A."/>
            <person name="Xavier R.J."/>
            <person name="Alm E.J."/>
        </authorList>
    </citation>
    <scope>NUCLEOTIDE SEQUENCE [LARGE SCALE GENOMIC DNA]</scope>
    <source>
        <strain evidence="4 7">BIOML-A2</strain>
    </source>
</reference>
<proteinExistence type="predicted"/>
<reference evidence="6" key="1">
    <citation type="submission" date="2016-11" db="EMBL/GenBank/DDBJ databases">
        <authorList>
            <person name="Jaros S."/>
            <person name="Januszkiewicz K."/>
            <person name="Wedrychowicz H."/>
        </authorList>
    </citation>
    <scope>NUCLEOTIDE SEQUENCE [LARGE SCALE GENOMIC DNA]</scope>
    <source>
        <strain evidence="6">DSM 4029</strain>
    </source>
</reference>
<keyword evidence="7" id="KW-1185">Reference proteome</keyword>
<evidence type="ECO:0000313" key="4">
    <source>
        <dbReference type="EMBL" id="MZL70477.1"/>
    </source>
</evidence>
<evidence type="ECO:0000313" key="6">
    <source>
        <dbReference type="Proteomes" id="UP000184089"/>
    </source>
</evidence>
<evidence type="ECO:0000256" key="2">
    <source>
        <dbReference type="ARBA" id="ARBA00023295"/>
    </source>
</evidence>
<feature type="domain" description="Inosine/uridine-preferring nucleoside hydrolase" evidence="3">
    <location>
        <begin position="53"/>
        <end position="353"/>
    </location>
</feature>
<name>A0AAQ1MEH4_9FIRM</name>
<evidence type="ECO:0000313" key="7">
    <source>
        <dbReference type="Proteomes" id="UP000474718"/>
    </source>
</evidence>
<dbReference type="GO" id="GO:0005829">
    <property type="term" value="C:cytosol"/>
    <property type="evidence" value="ECO:0007669"/>
    <property type="project" value="TreeGrafter"/>
</dbReference>
<evidence type="ECO:0000313" key="5">
    <source>
        <dbReference type="EMBL" id="SHG34567.1"/>
    </source>
</evidence>
<dbReference type="PANTHER" id="PTHR12304:SF4">
    <property type="entry name" value="URIDINE NUCLEOSIDASE"/>
    <property type="match status" value="1"/>
</dbReference>
<dbReference type="InterPro" id="IPR023186">
    <property type="entry name" value="IUNH"/>
</dbReference>
<evidence type="ECO:0000259" key="3">
    <source>
        <dbReference type="Pfam" id="PF01156"/>
    </source>
</evidence>
<dbReference type="Proteomes" id="UP000184089">
    <property type="component" value="Unassembled WGS sequence"/>
</dbReference>
<dbReference type="EMBL" id="FQVY01000003">
    <property type="protein sequence ID" value="SHG34567.1"/>
    <property type="molecule type" value="Genomic_DNA"/>
</dbReference>
<dbReference type="Proteomes" id="UP000474718">
    <property type="component" value="Unassembled WGS sequence"/>
</dbReference>
<sequence>MRERGRALWRKKAVRRGLLAAVAALVGLGLLWGVARAIPGAPIDTTLTERVPVVIDSDGGLDDLTALLLARQVDRLEVRGLIASYGAVSLPQAGRNLLAAAEWMGEDWPVALGAKSALDGSLPAGVRTLGENGLYGAVLPPATRQTDPRTASDFLYDLAVEEGGQLQVICLGPATNLARAIEEHPDLPGLLAGVTLGSTRLPIPEVEVERLKGESEEAWRKRWEEAQLKHEQEEVGAHPDLLWEADGAALQAVVESGVPLTVVPVSALEGMEAGKKDRWDTLTPLLEDTGKAAPLYAGAKEYLNEEYRKGSPSIAMDFSAVAVLAALMDESAFTLEEGGIAWARYGPVVEPGGEGVRCRVASELEMVTDEDYKWAKDTGPRTGTTAVATQRIPIPKLFLVMEKAFRHW</sequence>
<dbReference type="GO" id="GO:0006152">
    <property type="term" value="P:purine nucleoside catabolic process"/>
    <property type="evidence" value="ECO:0007669"/>
    <property type="project" value="TreeGrafter"/>
</dbReference>
<dbReference type="Gene3D" id="3.90.245.10">
    <property type="entry name" value="Ribonucleoside hydrolase-like"/>
    <property type="match status" value="1"/>
</dbReference>
<dbReference type="InterPro" id="IPR001910">
    <property type="entry name" value="Inosine/uridine_hydrolase_dom"/>
</dbReference>
<dbReference type="GO" id="GO:0008477">
    <property type="term" value="F:purine nucleosidase activity"/>
    <property type="evidence" value="ECO:0007669"/>
    <property type="project" value="TreeGrafter"/>
</dbReference>
<dbReference type="RefSeq" id="WP_052537578.1">
    <property type="nucleotide sequence ID" value="NZ_FQVY01000003.1"/>
</dbReference>
<organism evidence="5 6">
    <name type="scientific">Bittarella massiliensis</name>
    <name type="common">ex Durand et al. 2017</name>
    <dbReference type="NCBI Taxonomy" id="1720313"/>
    <lineage>
        <taxon>Bacteria</taxon>
        <taxon>Bacillati</taxon>
        <taxon>Bacillota</taxon>
        <taxon>Clostridia</taxon>
        <taxon>Eubacteriales</taxon>
        <taxon>Oscillospiraceae</taxon>
        <taxon>Bittarella (ex Durand et al. 2017)</taxon>
    </lineage>
</organism>
<protein>
    <submittedName>
        <fullName evidence="5">Inosine-uridine nucleoside N-ribohydrolase</fullName>
    </submittedName>
</protein>
<dbReference type="EMBL" id="WWVX01000008">
    <property type="protein sequence ID" value="MZL70477.1"/>
    <property type="molecule type" value="Genomic_DNA"/>
</dbReference>
<keyword evidence="2" id="KW-0326">Glycosidase</keyword>
<keyword evidence="1" id="KW-0378">Hydrolase</keyword>